<dbReference type="InterPro" id="IPR036322">
    <property type="entry name" value="WD40_repeat_dom_sf"/>
</dbReference>
<dbReference type="AlphaFoldDB" id="A0AAD4L4U0"/>
<accession>A0AAD4L4U0</accession>
<evidence type="ECO:0000313" key="2">
    <source>
        <dbReference type="EMBL" id="KAH8979895.1"/>
    </source>
</evidence>
<protein>
    <recommendedName>
        <fullName evidence="1">F-box domain-containing protein</fullName>
    </recommendedName>
</protein>
<feature type="domain" description="F-box" evidence="1">
    <location>
        <begin position="2"/>
        <end position="48"/>
    </location>
</feature>
<evidence type="ECO:0000313" key="3">
    <source>
        <dbReference type="Proteomes" id="UP001201163"/>
    </source>
</evidence>
<proteinExistence type="predicted"/>
<dbReference type="InterPro" id="IPR015943">
    <property type="entry name" value="WD40/YVTN_repeat-like_dom_sf"/>
</dbReference>
<name>A0AAD4L4U0_9AGAM</name>
<comment type="caution">
    <text evidence="2">The sequence shown here is derived from an EMBL/GenBank/DDBJ whole genome shotgun (WGS) entry which is preliminary data.</text>
</comment>
<organism evidence="2 3">
    <name type="scientific">Lactarius akahatsu</name>
    <dbReference type="NCBI Taxonomy" id="416441"/>
    <lineage>
        <taxon>Eukaryota</taxon>
        <taxon>Fungi</taxon>
        <taxon>Dikarya</taxon>
        <taxon>Basidiomycota</taxon>
        <taxon>Agaricomycotina</taxon>
        <taxon>Agaricomycetes</taxon>
        <taxon>Russulales</taxon>
        <taxon>Russulaceae</taxon>
        <taxon>Lactarius</taxon>
    </lineage>
</organism>
<gene>
    <name evidence="2" type="ORF">EDB92DRAFT_1954502</name>
</gene>
<dbReference type="PROSITE" id="PS50181">
    <property type="entry name" value="FBOX"/>
    <property type="match status" value="1"/>
</dbReference>
<dbReference type="Gene3D" id="2.130.10.10">
    <property type="entry name" value="YVTN repeat-like/Quinoprotein amine dehydrogenase"/>
    <property type="match status" value="1"/>
</dbReference>
<dbReference type="InterPro" id="IPR036047">
    <property type="entry name" value="F-box-like_dom_sf"/>
</dbReference>
<reference evidence="2" key="1">
    <citation type="submission" date="2022-01" db="EMBL/GenBank/DDBJ databases">
        <title>Comparative genomics reveals a dynamic genome evolution in the ectomycorrhizal milk-cap (Lactarius) mushrooms.</title>
        <authorList>
            <consortium name="DOE Joint Genome Institute"/>
            <person name="Lebreton A."/>
            <person name="Tang N."/>
            <person name="Kuo A."/>
            <person name="LaButti K."/>
            <person name="Drula E."/>
            <person name="Barry K."/>
            <person name="Clum A."/>
            <person name="Lipzen A."/>
            <person name="Mousain D."/>
            <person name="Ng V."/>
            <person name="Wang R."/>
            <person name="Wang X."/>
            <person name="Dai Y."/>
            <person name="Henrissat B."/>
            <person name="Grigoriev I.V."/>
            <person name="Guerin-Laguette A."/>
            <person name="Yu F."/>
            <person name="Martin F.M."/>
        </authorList>
    </citation>
    <scope>NUCLEOTIDE SEQUENCE</scope>
    <source>
        <strain evidence="2">QP</strain>
    </source>
</reference>
<sequence>MVDSLRILPNELITNILAALHYRDLASCTQVCRRMADIIRDSVLLQYHLELGRCGMNDGPLSTLSILERRERLLAHNDAWKSLRWSACLNVLNFPDHGYYEANIAPGGILTFVSSRERRIIFVQIPSNLRGIPMRQWELSLSFVPHAPCALDLSEDILVVSQQNEFNLHFLSLSTGKPHPLAADPPLYDPLPPFHQITHVRISLAQNHVAMLIRDRKLRVWDWKTGQILLDVASENAQSISFIPENRILLATACADDFAAEANTNGLGKCPALVMYSLDQLSALQRQGAAARPIAVFALEFGYDIIPVHLALHYHLNIHPYPHEVAVPFFSAPTDHLIALQVTGMLADDRSIVLGHVLLIPLVGLTSHIGSTTVTDAPTRYIPWNNWGSIDVRRVPDPTLSGYFRHALAGSQFIPRPETRDFVGVVDVWDFSRTGVALEPQQCDRESLPCVQKQLVLPSQIEERIVAMISEDAIVIREARSVYLRHMVQLTRAHRDAISSSSVEQGQLAGAYPHVELLGWQSKASDTPGGDLHWGSERGAGRCNHLYS</sequence>
<evidence type="ECO:0000259" key="1">
    <source>
        <dbReference type="PROSITE" id="PS50181"/>
    </source>
</evidence>
<keyword evidence="3" id="KW-1185">Reference proteome</keyword>
<dbReference type="EMBL" id="JAKELL010000151">
    <property type="protein sequence ID" value="KAH8979895.1"/>
    <property type="molecule type" value="Genomic_DNA"/>
</dbReference>
<dbReference type="SUPFAM" id="SSF81383">
    <property type="entry name" value="F-box domain"/>
    <property type="match status" value="1"/>
</dbReference>
<dbReference type="Pfam" id="PF12937">
    <property type="entry name" value="F-box-like"/>
    <property type="match status" value="1"/>
</dbReference>
<dbReference type="SMART" id="SM00256">
    <property type="entry name" value="FBOX"/>
    <property type="match status" value="1"/>
</dbReference>
<dbReference type="Proteomes" id="UP001201163">
    <property type="component" value="Unassembled WGS sequence"/>
</dbReference>
<dbReference type="SUPFAM" id="SSF50978">
    <property type="entry name" value="WD40 repeat-like"/>
    <property type="match status" value="1"/>
</dbReference>
<dbReference type="InterPro" id="IPR001810">
    <property type="entry name" value="F-box_dom"/>
</dbReference>
<dbReference type="Gene3D" id="1.20.1280.50">
    <property type="match status" value="1"/>
</dbReference>